<keyword evidence="1" id="KW-1133">Transmembrane helix</keyword>
<feature type="chain" id="PRO_5041709514" evidence="2">
    <location>
        <begin position="20"/>
        <end position="2367"/>
    </location>
</feature>
<dbReference type="PANTHER" id="PTHR45739">
    <property type="entry name" value="MATRIX PROTEIN, PUTATIVE-RELATED"/>
    <property type="match status" value="1"/>
</dbReference>
<feature type="transmembrane region" description="Helical" evidence="1">
    <location>
        <begin position="2205"/>
        <end position="2231"/>
    </location>
</feature>
<evidence type="ECO:0000256" key="2">
    <source>
        <dbReference type="SAM" id="SignalP"/>
    </source>
</evidence>
<keyword evidence="2" id="KW-0732">Signal</keyword>
<keyword evidence="3" id="KW-1185">Reference proteome</keyword>
<organism evidence="3 4">
    <name type="scientific">Trichobilharzia regenti</name>
    <name type="common">Nasal bird schistosome</name>
    <dbReference type="NCBI Taxonomy" id="157069"/>
    <lineage>
        <taxon>Eukaryota</taxon>
        <taxon>Metazoa</taxon>
        <taxon>Spiralia</taxon>
        <taxon>Lophotrochozoa</taxon>
        <taxon>Platyhelminthes</taxon>
        <taxon>Trematoda</taxon>
        <taxon>Digenea</taxon>
        <taxon>Strigeidida</taxon>
        <taxon>Schistosomatoidea</taxon>
        <taxon>Schistosomatidae</taxon>
        <taxon>Trichobilharzia</taxon>
    </lineage>
</organism>
<reference evidence="4" key="2">
    <citation type="submission" date="2023-11" db="UniProtKB">
        <authorList>
            <consortium name="WormBaseParasite"/>
        </authorList>
    </citation>
    <scope>IDENTIFICATION</scope>
</reference>
<evidence type="ECO:0000313" key="4">
    <source>
        <dbReference type="WBParaSite" id="TREG1_102520.1"/>
    </source>
</evidence>
<reference evidence="3" key="1">
    <citation type="submission" date="2022-06" db="EMBL/GenBank/DDBJ databases">
        <authorList>
            <person name="Berger JAMES D."/>
            <person name="Berger JAMES D."/>
        </authorList>
    </citation>
    <scope>NUCLEOTIDE SEQUENCE [LARGE SCALE GENOMIC DNA]</scope>
</reference>
<accession>A0AA85ISK0</accession>
<dbReference type="PANTHER" id="PTHR45739:SF12">
    <property type="entry name" value="CHONDROITIN SULFATE PROTEOGLYCAN 4-LIKE ISOFORM X2"/>
    <property type="match status" value="1"/>
</dbReference>
<dbReference type="GO" id="GO:0009653">
    <property type="term" value="P:anatomical structure morphogenesis"/>
    <property type="evidence" value="ECO:0007669"/>
    <property type="project" value="TreeGrafter"/>
</dbReference>
<dbReference type="Pfam" id="PF16184">
    <property type="entry name" value="Cadherin_3"/>
    <property type="match status" value="1"/>
</dbReference>
<feature type="signal peptide" evidence="2">
    <location>
        <begin position="1"/>
        <end position="19"/>
    </location>
</feature>
<dbReference type="InterPro" id="IPR051561">
    <property type="entry name" value="FRAS1_ECM"/>
</dbReference>
<keyword evidence="1" id="KW-0472">Membrane</keyword>
<dbReference type="WBParaSite" id="TREG1_102520.1">
    <property type="protein sequence ID" value="TREG1_102520.1"/>
    <property type="gene ID" value="TREG1_102520"/>
</dbReference>
<protein>
    <submittedName>
        <fullName evidence="4">Uncharacterized protein</fullName>
    </submittedName>
</protein>
<evidence type="ECO:0000256" key="1">
    <source>
        <dbReference type="SAM" id="Phobius"/>
    </source>
</evidence>
<keyword evidence="1" id="KW-0812">Transmembrane</keyword>
<name>A0AA85ISK0_TRIRE</name>
<proteinExistence type="predicted"/>
<evidence type="ECO:0000313" key="3">
    <source>
        <dbReference type="Proteomes" id="UP000050795"/>
    </source>
</evidence>
<sequence length="2367" mass="272017">MMPLKFYFLLMSLVVKESSFVYPISLAVSWDATNSETSIYSQEYLNALKCANFCCQNYEKIISGASEKWNIKIFRPVLDITGRTIIWNYYREICKRKIRSQLLMNSSEHSNLPHSMDIRINGRFELIRRNNLVYFCTYCLNDHIFKLNTTSETNIEQSSYLPFFKNLSTNHSHIRNLSRLSRSAVNTSSQKLLFTNITTFIPTFMLPALYSVPVRAVSIHPSNLIPLSSGNITFEYNQKTFVNYQFYVVQIKYGIIQLQMGNGQSEWKQTDSFSGLQVLEQNVRYSGLVAQPESIHTLFTDSIHITCFRKSAVSNVLRLVLPVHFIRIHMNIVVSKPLSIQISTISDEINPQLTGVESRASRLDTRHLKVKVEPQEKDSLIWFTLTKIPKHGHLFLISRENGDCRQKHTAKESDDKIYLGTGSQFTQKDLKEGNLFYVFRRVLDENTEQLAKINSKGFGLTDKFKYRIHVEGAQPKRIYDFSIIISQTSGTLSKSNFKFTPTIINKDGYVAEGDDLLLTRELFYAQHSQCKNHSSRELSDELFQEYDLYFQILSPPEHGLLLIKSPYNSSTTDIVIFAEYNLKLIDYNLLIYRHNDEEEFQDSFHFQFLCRQTPTFLSGNKDDVDSLLTGLRHASIKEQFGQPVTSIFRINVIPVNDNPPSLSVLPLLVEFNKTNNTLDKSIKVLDYDKVLPNEYYNNNPNKSVLEKGDFCIFWEEVKQFQRKDISYPNIGYFVHEVEGDIRYQFRYSELTSGFITFQHTGFPTGQINLKVTDGKFTTSKLLPVNVTRPSFLVLQPNILLLGPNGRVFIPIEVVSNVNLNPDNIYVSVIRFGCFGNLMLFGIKSRASNWTYKDLLQYPLYYEYKAKRAKLENYNVSSRNGTYIIYCQLLHSANAINKKVDDWIVTRSDEINLFVRTLYAGHILQQEVKLSISLNHMDQWNKTHNDVILSVDDIIVEKGQASVIKLKNFTKGDNSRDPSQLLIIVNQMPRYGVLHLFTTSFKISPIKYFTLADLIAERILYEPLTDKLDTMKAQYRKSLLARDYIKVSVIGNEIEYMVNNEKEEQPKDEPQTHLQQVICISIVQKGLNLQHFNLALEPKTFRSLTDSKLTPIINKENPVRHDEPFRQKKILVRPHMQLSTQNEMTRLPKNTLKMDFSYIQSNHSKNKNTYHNMASVKSAKILFNIRSGPKYGSMISNKLNRTIRLFSDLDLAANDIFYHNFGNRSTYEDQVELIALELTTEMLTINPVKIKFMLNEKFPRPYLVTCLPMRILTGSSTVITTHYMNAALTSGFHSDHIMYEILYTHQGHISLLNSLDVSVSTFLQLDLHKGRVVFVHNGLHKSKTCGFSFVLTYKLYRSEIYHFQLIPGVAELNIISNNRLLMFPIGYEIITPHHINVQIKFTAATIVDYGTTSNIRKEYESSSHSSLLLTSSQYDFDNDLGLHVVYKVLSQPRHGMIIKLSHTKENSSQNRNDGILEFTQDDIKAGRIAYLFHSEKWLEGKKNLALLKHTSDIDDEYIVCANIVRRNIPKKIREDNNYSKNIYSTVKLNNSQSITGVINYHDYTKQISSHILFGSVSISYNYVFKYNRNRVLNIYPLIVYTGQVGEITVNHINTNQIKELLEINSTEIKSFKIVKEVKHGSLWFGSKLVKAGSVIPGLFSGVLSEKLTYHHDGSSSNEDSFELLINQLKRSLTDYEQPVIFPIQILPRISTSLRLINPTPRSMHNNLRRTSENIIVVKTNSYVTITNEHLFVDHAFIQPQFIYIHFKMLPKYGKLYYSYNSFNQEHDALMPECETIHKITQYDINLKRLRYYANHAVVFKNKDNKQEVLRDSVVFEVYQKEYPNLSVNHLTGSLEFKLIFGNLTFNNSIHFSLLQNETKLWLDTSMIKVEPSEQSYYQKNHYYQLMYFNIREPPKYGRIYVDTIPVQYFSYQQLAEKRVYYEKTNLSTANDSFIIKMEDNLCGTAIRSRLIYLDQNVGFRQNFSVKSDNFDAHHLTFIIYITVKSLAYIDTLYVTPGKISKINPASLKLHEFEKFIQKHNVAAVNPHLRNSLKSSIFTFPTGAVLKLGRFYINDRLVISSGYLDDKPSSSIDISLKDFQLNSVSFEAYKVGGDRLGIYEEIIPYIFTMGTSVSPISYLTPLAFKFIQPGFGILKISMKNTSFSLWSNNSLNNNSRNHGSIFSPSLSSVNKLEKFGENDKYLGTGKIAFAVAGLALSVALISVLIVCTIDCCIFKCKNKANKRTMNVLESSEKCTSSTLPLTTSLSNDPSIEGSTSYILKRNHRFLNKHLGEHSNKDQEFDTIQWTNSPVLSVKSFKVTFDKIIENGPGFPAGLPSTSALDYTCSCDFSSAVTYCTGDMQTANDLPPCI</sequence>
<dbReference type="Proteomes" id="UP000050795">
    <property type="component" value="Unassembled WGS sequence"/>
</dbReference>